<keyword evidence="4 6" id="KW-0732">Signal</keyword>
<accession>A0A3N4J642</accession>
<dbReference type="InterPro" id="IPR054508">
    <property type="entry name" value="PIR1-like_C"/>
</dbReference>
<reference evidence="8 9" key="1">
    <citation type="journal article" date="2018" name="Nat. Ecol. Evol.">
        <title>Pezizomycetes genomes reveal the molecular basis of ectomycorrhizal truffle lifestyle.</title>
        <authorList>
            <person name="Murat C."/>
            <person name="Payen T."/>
            <person name="Noel B."/>
            <person name="Kuo A."/>
            <person name="Morin E."/>
            <person name="Chen J."/>
            <person name="Kohler A."/>
            <person name="Krizsan K."/>
            <person name="Balestrini R."/>
            <person name="Da Silva C."/>
            <person name="Montanini B."/>
            <person name="Hainaut M."/>
            <person name="Levati E."/>
            <person name="Barry K.W."/>
            <person name="Belfiori B."/>
            <person name="Cichocki N."/>
            <person name="Clum A."/>
            <person name="Dockter R.B."/>
            <person name="Fauchery L."/>
            <person name="Guy J."/>
            <person name="Iotti M."/>
            <person name="Le Tacon F."/>
            <person name="Lindquist E.A."/>
            <person name="Lipzen A."/>
            <person name="Malagnac F."/>
            <person name="Mello A."/>
            <person name="Molinier V."/>
            <person name="Miyauchi S."/>
            <person name="Poulain J."/>
            <person name="Riccioni C."/>
            <person name="Rubini A."/>
            <person name="Sitrit Y."/>
            <person name="Splivallo R."/>
            <person name="Traeger S."/>
            <person name="Wang M."/>
            <person name="Zifcakova L."/>
            <person name="Wipf D."/>
            <person name="Zambonelli A."/>
            <person name="Paolocci F."/>
            <person name="Nowrousian M."/>
            <person name="Ottonello S."/>
            <person name="Baldrian P."/>
            <person name="Spatafora J.W."/>
            <person name="Henrissat B."/>
            <person name="Nagy L.G."/>
            <person name="Aury J.M."/>
            <person name="Wincker P."/>
            <person name="Grigoriev I.V."/>
            <person name="Bonfante P."/>
            <person name="Martin F.M."/>
        </authorList>
    </citation>
    <scope>NUCLEOTIDE SEQUENCE [LARGE SCALE GENOMIC DNA]</scope>
    <source>
        <strain evidence="8 9">120613-1</strain>
    </source>
</reference>
<proteinExistence type="inferred from homology"/>
<gene>
    <name evidence="8" type="ORF">L873DRAFT_1793368</name>
</gene>
<organism evidence="8 9">
    <name type="scientific">Choiromyces venosus 120613-1</name>
    <dbReference type="NCBI Taxonomy" id="1336337"/>
    <lineage>
        <taxon>Eukaryota</taxon>
        <taxon>Fungi</taxon>
        <taxon>Dikarya</taxon>
        <taxon>Ascomycota</taxon>
        <taxon>Pezizomycotina</taxon>
        <taxon>Pezizomycetes</taxon>
        <taxon>Pezizales</taxon>
        <taxon>Tuberaceae</taxon>
        <taxon>Choiromyces</taxon>
    </lineage>
</organism>
<evidence type="ECO:0000256" key="2">
    <source>
        <dbReference type="ARBA" id="ARBA00022512"/>
    </source>
</evidence>
<comment type="subcellular location">
    <subcellularLocation>
        <location evidence="1">Secreted</location>
        <location evidence="1">Cell wall</location>
    </subcellularLocation>
</comment>
<name>A0A3N4J642_9PEZI</name>
<comment type="similarity">
    <text evidence="5">Belongs to the PIR protein family.</text>
</comment>
<protein>
    <recommendedName>
        <fullName evidence="7">Cell wall mannoprotein PIR1-like C-terminal domain-containing protein</fullName>
    </recommendedName>
</protein>
<dbReference type="InterPro" id="IPR051153">
    <property type="entry name" value="Yeast_CWMannoprotein_PIR"/>
</dbReference>
<evidence type="ECO:0000259" key="7">
    <source>
        <dbReference type="Pfam" id="PF22799"/>
    </source>
</evidence>
<dbReference type="GO" id="GO:0005199">
    <property type="term" value="F:structural constituent of cell wall"/>
    <property type="evidence" value="ECO:0007669"/>
    <property type="project" value="TreeGrafter"/>
</dbReference>
<evidence type="ECO:0000313" key="9">
    <source>
        <dbReference type="Proteomes" id="UP000276215"/>
    </source>
</evidence>
<feature type="chain" id="PRO_5018251962" description="Cell wall mannoprotein PIR1-like C-terminal domain-containing protein" evidence="6">
    <location>
        <begin position="23"/>
        <end position="169"/>
    </location>
</feature>
<evidence type="ECO:0000256" key="3">
    <source>
        <dbReference type="ARBA" id="ARBA00022525"/>
    </source>
</evidence>
<evidence type="ECO:0000256" key="6">
    <source>
        <dbReference type="SAM" id="SignalP"/>
    </source>
</evidence>
<dbReference type="Pfam" id="PF22799">
    <property type="entry name" value="PIR1-like_C"/>
    <property type="match status" value="1"/>
</dbReference>
<dbReference type="STRING" id="1336337.A0A3N4J642"/>
<dbReference type="AlphaFoldDB" id="A0A3N4J642"/>
<evidence type="ECO:0000313" key="8">
    <source>
        <dbReference type="EMBL" id="RPA93772.1"/>
    </source>
</evidence>
<keyword evidence="3" id="KW-0964">Secreted</keyword>
<dbReference type="PANTHER" id="PTHR47254">
    <property type="entry name" value="CELL WALL MANNOPROTEIN CIS3-RELATED"/>
    <property type="match status" value="1"/>
</dbReference>
<dbReference type="GO" id="GO:0009277">
    <property type="term" value="C:fungal-type cell wall"/>
    <property type="evidence" value="ECO:0007669"/>
    <property type="project" value="TreeGrafter"/>
</dbReference>
<sequence length="169" mass="18585">MNYISPKLLFVLIILFPLLALAVPDHEDLTGKRYPGGTPPGARRTLDHQFGIIQLPISARAEATGQSTACADRETANISIVDGVLKDSRGRVGCIVANRQFQFDHPPLQHDLLFSGGFSVQKNGLLALGEDDVFYACPCERDGGSKLYDMRVADYCYPVFLEIVKLNQC</sequence>
<dbReference type="Proteomes" id="UP000276215">
    <property type="component" value="Unassembled WGS sequence"/>
</dbReference>
<dbReference type="OrthoDB" id="5415592at2759"/>
<evidence type="ECO:0000256" key="4">
    <source>
        <dbReference type="ARBA" id="ARBA00022729"/>
    </source>
</evidence>
<dbReference type="PANTHER" id="PTHR47254:SF1">
    <property type="entry name" value="CELL WALL MANNOPROTEIN CIS3-RELATED"/>
    <property type="match status" value="1"/>
</dbReference>
<dbReference type="EMBL" id="ML120446">
    <property type="protein sequence ID" value="RPA93772.1"/>
    <property type="molecule type" value="Genomic_DNA"/>
</dbReference>
<keyword evidence="2" id="KW-0134">Cell wall</keyword>
<feature type="signal peptide" evidence="6">
    <location>
        <begin position="1"/>
        <end position="22"/>
    </location>
</feature>
<feature type="domain" description="Cell wall mannoprotein PIR1-like C-terminal" evidence="7">
    <location>
        <begin position="83"/>
        <end position="159"/>
    </location>
</feature>
<evidence type="ECO:0000256" key="5">
    <source>
        <dbReference type="ARBA" id="ARBA00038219"/>
    </source>
</evidence>
<keyword evidence="9" id="KW-1185">Reference proteome</keyword>
<dbReference type="GO" id="GO:0031505">
    <property type="term" value="P:fungal-type cell wall organization"/>
    <property type="evidence" value="ECO:0007669"/>
    <property type="project" value="TreeGrafter"/>
</dbReference>
<evidence type="ECO:0000256" key="1">
    <source>
        <dbReference type="ARBA" id="ARBA00004191"/>
    </source>
</evidence>